<dbReference type="EMBL" id="JAAVNE010000020">
    <property type="protein sequence ID" value="NKC31923.1"/>
    <property type="molecule type" value="Genomic_DNA"/>
</dbReference>
<dbReference type="Pfam" id="PF13380">
    <property type="entry name" value="CoA_binding_2"/>
    <property type="match status" value="1"/>
</dbReference>
<reference evidence="6 7" key="1">
    <citation type="submission" date="2020-03" db="EMBL/GenBank/DDBJ databases">
        <title>Roseomonas selenitidurans sp. nov. isolated from urban soil.</title>
        <authorList>
            <person name="Liu H."/>
        </authorList>
    </citation>
    <scope>NUCLEOTIDE SEQUENCE [LARGE SCALE GENOMIC DNA]</scope>
    <source>
        <strain evidence="6 7">BU-1</strain>
    </source>
</reference>
<dbReference type="Gene3D" id="3.30.1490.20">
    <property type="entry name" value="ATP-grasp fold, A domain"/>
    <property type="match status" value="1"/>
</dbReference>
<dbReference type="InterPro" id="IPR003781">
    <property type="entry name" value="CoA-bd"/>
</dbReference>
<dbReference type="Pfam" id="PF13607">
    <property type="entry name" value="Succ_CoA_lig"/>
    <property type="match status" value="1"/>
</dbReference>
<keyword evidence="1" id="KW-0816">Tricarboxylic acid cycle</keyword>
<evidence type="ECO:0000313" key="7">
    <source>
        <dbReference type="Proteomes" id="UP000787635"/>
    </source>
</evidence>
<dbReference type="InterPro" id="IPR013815">
    <property type="entry name" value="ATP_grasp_subdomain_1"/>
</dbReference>
<dbReference type="Gene3D" id="3.30.470.20">
    <property type="entry name" value="ATP-grasp fold, B domain"/>
    <property type="match status" value="1"/>
</dbReference>
<keyword evidence="7" id="KW-1185">Reference proteome</keyword>
<dbReference type="SUPFAM" id="SSF52210">
    <property type="entry name" value="Succinyl-CoA synthetase domains"/>
    <property type="match status" value="2"/>
</dbReference>
<keyword evidence="4" id="KW-0067">ATP-binding</keyword>
<dbReference type="Proteomes" id="UP000787635">
    <property type="component" value="Unassembled WGS sequence"/>
</dbReference>
<name>A0ABX1E4J8_9PROT</name>
<keyword evidence="3" id="KW-0547">Nucleotide-binding</keyword>
<protein>
    <submittedName>
        <fullName evidence="6">CoA-binding protein</fullName>
    </submittedName>
</protein>
<dbReference type="RefSeq" id="WP_168031452.1">
    <property type="nucleotide sequence ID" value="NZ_JAAVNE010000020.1"/>
</dbReference>
<proteinExistence type="predicted"/>
<dbReference type="SMART" id="SM00881">
    <property type="entry name" value="CoA_binding"/>
    <property type="match status" value="1"/>
</dbReference>
<keyword evidence="2" id="KW-0436">Ligase</keyword>
<evidence type="ECO:0000256" key="2">
    <source>
        <dbReference type="ARBA" id="ARBA00022598"/>
    </source>
</evidence>
<organism evidence="6 7">
    <name type="scientific">Falsiroseomonas selenitidurans</name>
    <dbReference type="NCBI Taxonomy" id="2716335"/>
    <lineage>
        <taxon>Bacteria</taxon>
        <taxon>Pseudomonadati</taxon>
        <taxon>Pseudomonadota</taxon>
        <taxon>Alphaproteobacteria</taxon>
        <taxon>Acetobacterales</taxon>
        <taxon>Roseomonadaceae</taxon>
        <taxon>Falsiroseomonas</taxon>
    </lineage>
</organism>
<feature type="domain" description="CoA-binding" evidence="5">
    <location>
        <begin position="8"/>
        <end position="103"/>
    </location>
</feature>
<evidence type="ECO:0000256" key="3">
    <source>
        <dbReference type="ARBA" id="ARBA00022741"/>
    </source>
</evidence>
<evidence type="ECO:0000259" key="5">
    <source>
        <dbReference type="SMART" id="SM00881"/>
    </source>
</evidence>
<dbReference type="InterPro" id="IPR051538">
    <property type="entry name" value="Acyl-CoA_Synth/Transferase"/>
</dbReference>
<gene>
    <name evidence="6" type="ORF">HEQ75_13740</name>
</gene>
<dbReference type="SUPFAM" id="SSF51735">
    <property type="entry name" value="NAD(P)-binding Rossmann-fold domains"/>
    <property type="match status" value="1"/>
</dbReference>
<dbReference type="Gene3D" id="3.40.50.261">
    <property type="entry name" value="Succinyl-CoA synthetase domains"/>
    <property type="match status" value="2"/>
</dbReference>
<dbReference type="PANTHER" id="PTHR43334:SF1">
    <property type="entry name" value="3-HYDROXYPROPIONATE--COA LIGASE [ADP-FORMING]"/>
    <property type="match status" value="1"/>
</dbReference>
<dbReference type="InterPro" id="IPR016102">
    <property type="entry name" value="Succinyl-CoA_synth-like"/>
</dbReference>
<dbReference type="InterPro" id="IPR032875">
    <property type="entry name" value="Succ_CoA_lig_flav_dom"/>
</dbReference>
<evidence type="ECO:0000313" key="6">
    <source>
        <dbReference type="EMBL" id="NKC31923.1"/>
    </source>
</evidence>
<evidence type="ECO:0000256" key="4">
    <source>
        <dbReference type="ARBA" id="ARBA00022840"/>
    </source>
</evidence>
<dbReference type="Gene3D" id="3.40.50.720">
    <property type="entry name" value="NAD(P)-binding Rossmann-like Domain"/>
    <property type="match status" value="1"/>
</dbReference>
<evidence type="ECO:0000256" key="1">
    <source>
        <dbReference type="ARBA" id="ARBA00022532"/>
    </source>
</evidence>
<dbReference type="Pfam" id="PF13549">
    <property type="entry name" value="ATP-grasp_5"/>
    <property type="match status" value="1"/>
</dbReference>
<comment type="caution">
    <text evidence="6">The sequence shown here is derived from an EMBL/GenBank/DDBJ whole genome shotgun (WGS) entry which is preliminary data.</text>
</comment>
<dbReference type="InterPro" id="IPR036291">
    <property type="entry name" value="NAD(P)-bd_dom_sf"/>
</dbReference>
<dbReference type="PANTHER" id="PTHR43334">
    <property type="entry name" value="ACETATE--COA LIGASE [ADP-FORMING]"/>
    <property type="match status" value="1"/>
</dbReference>
<sequence length="680" mass="69700">MTPLAQALLNPRRIALIGASADDQRLTARPQRYLRRHGFAGELFPVNPRAAEVLGERAFGSLVDIPGEIDFAYILLGTDNVEAQVAACAARKIPVACVLADGFAEAGPEGAALQARILAAAQGSGMRLLGPNSMGIVNLNARTALTTNAALEAENLPAGRVALVSQSGSMMGALLSRGAARGLGFSHLIGTGNEADLTAGEIASLLLEDADVDVVALFLEAIRAPAQLAAAAAKARSLRKPIVALKLGRSPFGAELATSHTGALAGSDAAADAFFRAHGILRVSMMESLLELPLLVAGRSPPARAHRAVGVMTTTGGGGALAVDALGVLGIEARKPDAAAAGRLEAAKLNAHGRLLDMTLAGTRPDRIMAGLDALRAAEDTDLVLAVVGSSAQFRPKDAVGGIIEGAKLAGKPVATFLAPQAEASLRLLAEAGIAAFRTADTAADSIAAYCAWRAPRETADIAAPTIALPARPDEADARGVFAALGLDSPFAVMQDTPPGDMRYPVALKILSPDLAHKTEVGGVALNIADAAALREAAAAMRARVAAAAPQAKLTGMLVQPMAKGLAEAILGFRRDPEVGPVVLLGAGGVLSELHRDIALRMAPVDLETAREMIAEVRALKPLSGWRNLPLGDLEALARAVVAASRLAGVAQVAEAEINPLIVGRPGEGVTVADAWVVLR</sequence>
<accession>A0ABX1E4J8</accession>
<dbReference type="SUPFAM" id="SSF56059">
    <property type="entry name" value="Glutathione synthetase ATP-binding domain-like"/>
    <property type="match status" value="1"/>
</dbReference>